<name>A0A8T2RHC3_CERRI</name>
<gene>
    <name evidence="9" type="ORF">KP509_27G027000</name>
</gene>
<dbReference type="OrthoDB" id="6270329at2759"/>
<dbReference type="EMBL" id="CM035432">
    <property type="protein sequence ID" value="KAH7294974.1"/>
    <property type="molecule type" value="Genomic_DNA"/>
</dbReference>
<dbReference type="PROSITE" id="PS51519">
    <property type="entry name" value="RWP_RK"/>
    <property type="match status" value="1"/>
</dbReference>
<feature type="region of interest" description="Disordered" evidence="7">
    <location>
        <begin position="236"/>
        <end position="264"/>
    </location>
</feature>
<dbReference type="InterPro" id="IPR003035">
    <property type="entry name" value="RWP-RK_dom"/>
</dbReference>
<dbReference type="PANTHER" id="PTHR46373">
    <property type="entry name" value="PROTEIN RKD4"/>
    <property type="match status" value="1"/>
</dbReference>
<dbReference type="EMBL" id="CM035432">
    <property type="protein sequence ID" value="KAH7294973.1"/>
    <property type="molecule type" value="Genomic_DNA"/>
</dbReference>
<dbReference type="GO" id="GO:0003700">
    <property type="term" value="F:DNA-binding transcription factor activity"/>
    <property type="evidence" value="ECO:0007669"/>
    <property type="project" value="InterPro"/>
</dbReference>
<dbReference type="Proteomes" id="UP000825935">
    <property type="component" value="Chromosome 27"/>
</dbReference>
<feature type="domain" description="RWP-RK" evidence="8">
    <location>
        <begin position="367"/>
        <end position="451"/>
    </location>
</feature>
<evidence type="ECO:0000256" key="4">
    <source>
        <dbReference type="ARBA" id="ARBA00023125"/>
    </source>
</evidence>
<keyword evidence="10" id="KW-1185">Reference proteome</keyword>
<dbReference type="Pfam" id="PF02042">
    <property type="entry name" value="RWP-RK"/>
    <property type="match status" value="1"/>
</dbReference>
<dbReference type="InterPro" id="IPR044607">
    <property type="entry name" value="RKD-like"/>
</dbReference>
<evidence type="ECO:0000256" key="2">
    <source>
        <dbReference type="ARBA" id="ARBA00023015"/>
    </source>
</evidence>
<comment type="caution">
    <text evidence="9">The sequence shown here is derived from an EMBL/GenBank/DDBJ whole genome shotgun (WGS) entry which is preliminary data.</text>
</comment>
<evidence type="ECO:0000313" key="9">
    <source>
        <dbReference type="EMBL" id="KAH7294975.1"/>
    </source>
</evidence>
<keyword evidence="5" id="KW-0804">Transcription</keyword>
<evidence type="ECO:0000256" key="5">
    <source>
        <dbReference type="ARBA" id="ARBA00023163"/>
    </source>
</evidence>
<keyword evidence="3" id="KW-0175">Coiled coil</keyword>
<comment type="function">
    <text evidence="1">Putative transcription factor.</text>
</comment>
<evidence type="ECO:0000313" key="10">
    <source>
        <dbReference type="Proteomes" id="UP000825935"/>
    </source>
</evidence>
<dbReference type="AlphaFoldDB" id="A0A8T2RHC3"/>
<evidence type="ECO:0000256" key="7">
    <source>
        <dbReference type="SAM" id="MobiDB-lite"/>
    </source>
</evidence>
<evidence type="ECO:0000256" key="1">
    <source>
        <dbReference type="ARBA" id="ARBA00004049"/>
    </source>
</evidence>
<sequence>MNHGMRRTDEMQQKEGWNSMLQFYGNLSSKPSLIPSFLASCKHFDLKDVPPEKDLEATETPHCAYYGNERLMGGRCLLRNNQMAAGAHSRLTQCLPTLITPSCPAVLGLLCHSNDHVPGLETPERTPKGPTFDIWHSWGSDLELASPNVSFKALSSDRGHSGSSWTTTSSMLLDLNLDMGDPPAEDPPAENPPLEDPPDCTLLLSTPGSGTKLPLGLEPKKPSLCLHRSNVIDNKPELPASTSFVDSDSHLRSGHAKSNPSESEKLLNIEDSLSCQGSAVYATFSDTNGNSSTTSGGACSAFDKSAHGSTKETHSPSLTFSDICSTAVNENNVDEGQAMSHNSNWACSTGSTQSVQQWVCNVDAFKSKRGPLRNGSKGEGITDITLQELTQYFSMPITEAAKKLNVGTTVLKKRCREFDIPRWPHRKMKSIDSLITNIMDLAEDQGVKSSHRVLNTVRELEEQRKLMEEMPGIELAERTKKLRQACFKANYKKRRLSMISNKSIDDNDNKINNNESNDNINYNNGISNGIVNNNNNRFDSNHVEYHVYANAKGPLQNCSDGRSLWGSTISPYGIAGFNPDYSAISNTLSCFTKDNFLLTPSSLDTPDKISCRGGSSLPSK</sequence>
<dbReference type="PANTHER" id="PTHR46373:SF2">
    <property type="entry name" value="RWP-RK DOMAIN-CONTAINING PROTEIN"/>
    <property type="match status" value="1"/>
</dbReference>
<keyword evidence="2" id="KW-0805">Transcription regulation</keyword>
<evidence type="ECO:0000256" key="3">
    <source>
        <dbReference type="ARBA" id="ARBA00023054"/>
    </source>
</evidence>
<reference evidence="9 10" key="1">
    <citation type="submission" date="2021-08" db="EMBL/GenBank/DDBJ databases">
        <title>WGS assembly of Ceratopteris richardii.</title>
        <authorList>
            <person name="Marchant D.B."/>
            <person name="Chen G."/>
            <person name="Jenkins J."/>
            <person name="Shu S."/>
            <person name="Leebens-Mack J."/>
            <person name="Grimwood J."/>
            <person name="Schmutz J."/>
            <person name="Soltis P."/>
            <person name="Soltis D."/>
            <person name="Chen Z.-H."/>
        </authorList>
    </citation>
    <scope>NUCLEOTIDE SEQUENCE [LARGE SCALE GENOMIC DNA]</scope>
    <source>
        <strain evidence="9">Whitten #5841</strain>
        <tissue evidence="9">Leaf</tissue>
    </source>
</reference>
<dbReference type="EMBL" id="CM035432">
    <property type="protein sequence ID" value="KAH7294975.1"/>
    <property type="molecule type" value="Genomic_DNA"/>
</dbReference>
<protein>
    <recommendedName>
        <fullName evidence="8">RWP-RK domain-containing protein</fullName>
    </recommendedName>
</protein>
<feature type="region of interest" description="Disordered" evidence="7">
    <location>
        <begin position="174"/>
        <end position="198"/>
    </location>
</feature>
<keyword evidence="6" id="KW-0539">Nucleus</keyword>
<organism evidence="9 10">
    <name type="scientific">Ceratopteris richardii</name>
    <name type="common">Triangle waterfern</name>
    <dbReference type="NCBI Taxonomy" id="49495"/>
    <lineage>
        <taxon>Eukaryota</taxon>
        <taxon>Viridiplantae</taxon>
        <taxon>Streptophyta</taxon>
        <taxon>Embryophyta</taxon>
        <taxon>Tracheophyta</taxon>
        <taxon>Polypodiopsida</taxon>
        <taxon>Polypodiidae</taxon>
        <taxon>Polypodiales</taxon>
        <taxon>Pteridineae</taxon>
        <taxon>Pteridaceae</taxon>
        <taxon>Parkerioideae</taxon>
        <taxon>Ceratopteris</taxon>
    </lineage>
</organism>
<evidence type="ECO:0000256" key="6">
    <source>
        <dbReference type="ARBA" id="ARBA00023242"/>
    </source>
</evidence>
<evidence type="ECO:0000259" key="8">
    <source>
        <dbReference type="PROSITE" id="PS51519"/>
    </source>
</evidence>
<proteinExistence type="predicted"/>
<dbReference type="GO" id="GO:0003677">
    <property type="term" value="F:DNA binding"/>
    <property type="evidence" value="ECO:0007669"/>
    <property type="project" value="UniProtKB-KW"/>
</dbReference>
<keyword evidence="4" id="KW-0238">DNA-binding</keyword>
<accession>A0A8T2RHC3</accession>